<dbReference type="EMBL" id="JAUDFV010000064">
    <property type="protein sequence ID" value="KAL2735615.1"/>
    <property type="molecule type" value="Genomic_DNA"/>
</dbReference>
<accession>A0ABD2BSG3</accession>
<protein>
    <submittedName>
        <fullName evidence="1">Uncharacterized protein</fullName>
    </submittedName>
</protein>
<dbReference type="AlphaFoldDB" id="A0ABD2BSG3"/>
<evidence type="ECO:0000313" key="2">
    <source>
        <dbReference type="Proteomes" id="UP001607302"/>
    </source>
</evidence>
<sequence length="150" mass="17779">MESSYKSSIWRNFQGKSMRRAGNSVTQRYSNVGVAEKKNILATKIHDTKKEKKLFEAEKRRRDVKLMGRKEKIHIIGKSIIRSKKENLEKGKVTRPFVKREVPYHLKGLFQRNVKEIPEEETKQIVRLLKKDHQDVFIKSSFDIGRRNLR</sequence>
<dbReference type="Proteomes" id="UP001607302">
    <property type="component" value="Unassembled WGS sequence"/>
</dbReference>
<gene>
    <name evidence="1" type="ORF">V1478_003255</name>
</gene>
<comment type="caution">
    <text evidence="1">The sequence shown here is derived from an EMBL/GenBank/DDBJ whole genome shotgun (WGS) entry which is preliminary data.</text>
</comment>
<evidence type="ECO:0000313" key="1">
    <source>
        <dbReference type="EMBL" id="KAL2735615.1"/>
    </source>
</evidence>
<proteinExistence type="predicted"/>
<name>A0ABD2BSG3_VESSQ</name>
<reference evidence="1 2" key="1">
    <citation type="journal article" date="2024" name="Ann. Entomol. Soc. Am.">
        <title>Genomic analyses of the southern and eastern yellowjacket wasps (Hymenoptera: Vespidae) reveal evolutionary signatures of social life.</title>
        <authorList>
            <person name="Catto M.A."/>
            <person name="Caine P.B."/>
            <person name="Orr S.E."/>
            <person name="Hunt B.G."/>
            <person name="Goodisman M.A.D."/>
        </authorList>
    </citation>
    <scope>NUCLEOTIDE SEQUENCE [LARGE SCALE GENOMIC DNA]</scope>
    <source>
        <strain evidence="1">233</strain>
        <tissue evidence="1">Head and thorax</tissue>
    </source>
</reference>
<keyword evidence="2" id="KW-1185">Reference proteome</keyword>
<organism evidence="1 2">
    <name type="scientific">Vespula squamosa</name>
    <name type="common">Southern yellow jacket</name>
    <name type="synonym">Wasp</name>
    <dbReference type="NCBI Taxonomy" id="30214"/>
    <lineage>
        <taxon>Eukaryota</taxon>
        <taxon>Metazoa</taxon>
        <taxon>Ecdysozoa</taxon>
        <taxon>Arthropoda</taxon>
        <taxon>Hexapoda</taxon>
        <taxon>Insecta</taxon>
        <taxon>Pterygota</taxon>
        <taxon>Neoptera</taxon>
        <taxon>Endopterygota</taxon>
        <taxon>Hymenoptera</taxon>
        <taxon>Apocrita</taxon>
        <taxon>Aculeata</taxon>
        <taxon>Vespoidea</taxon>
        <taxon>Vespidae</taxon>
        <taxon>Vespinae</taxon>
        <taxon>Vespula</taxon>
    </lineage>
</organism>